<keyword evidence="3" id="KW-1185">Reference proteome</keyword>
<dbReference type="AlphaFoldDB" id="A0A2A9N9V3"/>
<proteinExistence type="predicted"/>
<dbReference type="Proteomes" id="UP000242287">
    <property type="component" value="Unassembled WGS sequence"/>
</dbReference>
<feature type="compositionally biased region" description="Polar residues" evidence="1">
    <location>
        <begin position="15"/>
        <end position="29"/>
    </location>
</feature>
<sequence length="80" mass="8668">MSTAQSTAPPADNKQMGSIRNNVMTYDTSKNYDSKPESLSGAPAWISGGAPLHLQSEELINMLPVKLHVSPSPELFTQRP</sequence>
<feature type="region of interest" description="Disordered" evidence="1">
    <location>
        <begin position="1"/>
        <end position="41"/>
    </location>
</feature>
<accession>A0A2A9N9V3</accession>
<organism evidence="2 3">
    <name type="scientific">Amanita thiersii Skay4041</name>
    <dbReference type="NCBI Taxonomy" id="703135"/>
    <lineage>
        <taxon>Eukaryota</taxon>
        <taxon>Fungi</taxon>
        <taxon>Dikarya</taxon>
        <taxon>Basidiomycota</taxon>
        <taxon>Agaricomycotina</taxon>
        <taxon>Agaricomycetes</taxon>
        <taxon>Agaricomycetidae</taxon>
        <taxon>Agaricales</taxon>
        <taxon>Pluteineae</taxon>
        <taxon>Amanitaceae</taxon>
        <taxon>Amanita</taxon>
    </lineage>
</organism>
<gene>
    <name evidence="2" type="ORF">AMATHDRAFT_8224</name>
</gene>
<protein>
    <submittedName>
        <fullName evidence="2">Uncharacterized protein</fullName>
    </submittedName>
</protein>
<dbReference type="EMBL" id="KZ302237">
    <property type="protein sequence ID" value="PFH46084.1"/>
    <property type="molecule type" value="Genomic_DNA"/>
</dbReference>
<evidence type="ECO:0000313" key="3">
    <source>
        <dbReference type="Proteomes" id="UP000242287"/>
    </source>
</evidence>
<reference evidence="2 3" key="1">
    <citation type="submission" date="2014-02" db="EMBL/GenBank/DDBJ databases">
        <title>Transposable element dynamics among asymbiotic and ectomycorrhizal Amanita fungi.</title>
        <authorList>
            <consortium name="DOE Joint Genome Institute"/>
            <person name="Hess J."/>
            <person name="Skrede I."/>
            <person name="Wolfe B."/>
            <person name="LaButti K."/>
            <person name="Ohm R.A."/>
            <person name="Grigoriev I.V."/>
            <person name="Pringle A."/>
        </authorList>
    </citation>
    <scope>NUCLEOTIDE SEQUENCE [LARGE SCALE GENOMIC DNA]</scope>
    <source>
        <strain evidence="2 3">SKay4041</strain>
    </source>
</reference>
<name>A0A2A9N9V3_9AGAR</name>
<evidence type="ECO:0000256" key="1">
    <source>
        <dbReference type="SAM" id="MobiDB-lite"/>
    </source>
</evidence>
<evidence type="ECO:0000313" key="2">
    <source>
        <dbReference type="EMBL" id="PFH46084.1"/>
    </source>
</evidence>